<dbReference type="AlphaFoldDB" id="A0A1S1U7V1"/>
<protein>
    <submittedName>
        <fullName evidence="2">Uncharacterized protein</fullName>
    </submittedName>
</protein>
<gene>
    <name evidence="2" type="ORF">AKG95_17520</name>
</gene>
<sequence>MRATRLPSRQMVQKAKQPIIPLTVFLIVVAVGFGYFMYASFARVLSVTCTLVCVFYILTTVLNRREKHRLQTLVCAREGESICHFARSFDKRKTDTWIIRAAHQELQVFLRRFVAFPVRASDSLTGDLGLDVDDVEDLIVDVALRAGRSLEQTERNPHYGKVRTVFDVVLFVNAQPSV</sequence>
<reference evidence="2 3" key="1">
    <citation type="submission" date="2015-06" db="EMBL/GenBank/DDBJ databases">
        <title>Draft genome sequencing of a biphenyl-degrading bacterium, Janthinobacterium lividum MEG1.</title>
        <authorList>
            <person name="Shimodaira J."/>
            <person name="Hatta T."/>
        </authorList>
    </citation>
    <scope>NUCLEOTIDE SEQUENCE [LARGE SCALE GENOMIC DNA]</scope>
    <source>
        <strain evidence="2 3">MEG1</strain>
    </source>
</reference>
<evidence type="ECO:0000313" key="2">
    <source>
        <dbReference type="EMBL" id="OHV96527.1"/>
    </source>
</evidence>
<keyword evidence="1" id="KW-0812">Transmembrane</keyword>
<evidence type="ECO:0000256" key="1">
    <source>
        <dbReference type="SAM" id="Phobius"/>
    </source>
</evidence>
<dbReference type="EMBL" id="LFKP01000008">
    <property type="protein sequence ID" value="OHV96527.1"/>
    <property type="molecule type" value="Genomic_DNA"/>
</dbReference>
<keyword evidence="1" id="KW-0472">Membrane</keyword>
<name>A0A1S1U7V1_9BURK</name>
<keyword evidence="1" id="KW-1133">Transmembrane helix</keyword>
<comment type="caution">
    <text evidence="2">The sequence shown here is derived from an EMBL/GenBank/DDBJ whole genome shotgun (WGS) entry which is preliminary data.</text>
</comment>
<feature type="transmembrane region" description="Helical" evidence="1">
    <location>
        <begin position="20"/>
        <end position="38"/>
    </location>
</feature>
<evidence type="ECO:0000313" key="3">
    <source>
        <dbReference type="Proteomes" id="UP000179840"/>
    </source>
</evidence>
<proteinExistence type="predicted"/>
<accession>A0A1S1U7V1</accession>
<dbReference type="RefSeq" id="WP_071078058.1">
    <property type="nucleotide sequence ID" value="NZ_LFKP01000008.1"/>
</dbReference>
<organism evidence="2 3">
    <name type="scientific">Janthinobacterium lividum</name>
    <dbReference type="NCBI Taxonomy" id="29581"/>
    <lineage>
        <taxon>Bacteria</taxon>
        <taxon>Pseudomonadati</taxon>
        <taxon>Pseudomonadota</taxon>
        <taxon>Betaproteobacteria</taxon>
        <taxon>Burkholderiales</taxon>
        <taxon>Oxalobacteraceae</taxon>
        <taxon>Janthinobacterium</taxon>
    </lineage>
</organism>
<dbReference type="Proteomes" id="UP000179840">
    <property type="component" value="Unassembled WGS sequence"/>
</dbReference>
<feature type="transmembrane region" description="Helical" evidence="1">
    <location>
        <begin position="44"/>
        <end position="62"/>
    </location>
</feature>